<proteinExistence type="inferred from homology"/>
<comment type="similarity">
    <text evidence="1">Belongs to the phosphoglycerate mutase family. BPG-dependent PGAM subfamily.</text>
</comment>
<dbReference type="Pfam" id="PF00300">
    <property type="entry name" value="His_Phos_1"/>
    <property type="match status" value="1"/>
</dbReference>
<dbReference type="Gene3D" id="3.40.50.1240">
    <property type="entry name" value="Phosphoglycerate mutase-like"/>
    <property type="match status" value="1"/>
</dbReference>
<dbReference type="PANTHER" id="PTHR11931">
    <property type="entry name" value="PHOSPHOGLYCERATE MUTASE"/>
    <property type="match status" value="1"/>
</dbReference>
<evidence type="ECO:0000256" key="2">
    <source>
        <dbReference type="ARBA" id="ARBA00012028"/>
    </source>
</evidence>
<accession>A2DEG1</accession>
<dbReference type="Proteomes" id="UP000001542">
    <property type="component" value="Unassembled WGS sequence"/>
</dbReference>
<reference evidence="5" key="1">
    <citation type="submission" date="2006-10" db="EMBL/GenBank/DDBJ databases">
        <authorList>
            <person name="Amadeo P."/>
            <person name="Zhao Q."/>
            <person name="Wortman J."/>
            <person name="Fraser-Liggett C."/>
            <person name="Carlton J."/>
        </authorList>
    </citation>
    <scope>NUCLEOTIDE SEQUENCE</scope>
    <source>
        <strain evidence="5">G3</strain>
    </source>
</reference>
<reference evidence="5" key="2">
    <citation type="journal article" date="2007" name="Science">
        <title>Draft genome sequence of the sexually transmitted pathogen Trichomonas vaginalis.</title>
        <authorList>
            <person name="Carlton J.M."/>
            <person name="Hirt R.P."/>
            <person name="Silva J.C."/>
            <person name="Delcher A.L."/>
            <person name="Schatz M."/>
            <person name="Zhao Q."/>
            <person name="Wortman J.R."/>
            <person name="Bidwell S.L."/>
            <person name="Alsmark U.C.M."/>
            <person name="Besteiro S."/>
            <person name="Sicheritz-Ponten T."/>
            <person name="Noel C.J."/>
            <person name="Dacks J.B."/>
            <person name="Foster P.G."/>
            <person name="Simillion C."/>
            <person name="Van de Peer Y."/>
            <person name="Miranda-Saavedra D."/>
            <person name="Barton G.J."/>
            <person name="Westrop G.D."/>
            <person name="Mueller S."/>
            <person name="Dessi D."/>
            <person name="Fiori P.L."/>
            <person name="Ren Q."/>
            <person name="Paulsen I."/>
            <person name="Zhang H."/>
            <person name="Bastida-Corcuera F.D."/>
            <person name="Simoes-Barbosa A."/>
            <person name="Brown M.T."/>
            <person name="Hayes R.D."/>
            <person name="Mukherjee M."/>
            <person name="Okumura C.Y."/>
            <person name="Schneider R."/>
            <person name="Smith A.J."/>
            <person name="Vanacova S."/>
            <person name="Villalvazo M."/>
            <person name="Haas B.J."/>
            <person name="Pertea M."/>
            <person name="Feldblyum T.V."/>
            <person name="Utterback T.R."/>
            <person name="Shu C.L."/>
            <person name="Osoegawa K."/>
            <person name="de Jong P.J."/>
            <person name="Hrdy I."/>
            <person name="Horvathova L."/>
            <person name="Zubacova Z."/>
            <person name="Dolezal P."/>
            <person name="Malik S.B."/>
            <person name="Logsdon J.M. Jr."/>
            <person name="Henze K."/>
            <person name="Gupta A."/>
            <person name="Wang C.C."/>
            <person name="Dunne R.L."/>
            <person name="Upcroft J.A."/>
            <person name="Upcroft P."/>
            <person name="White O."/>
            <person name="Salzberg S.L."/>
            <person name="Tang P."/>
            <person name="Chiu C.-H."/>
            <person name="Lee Y.-S."/>
            <person name="Embley T.M."/>
            <person name="Coombs G.H."/>
            <person name="Mottram J.C."/>
            <person name="Tachezy J."/>
            <person name="Fraser-Liggett C.M."/>
            <person name="Johnson P.J."/>
        </authorList>
    </citation>
    <scope>NUCLEOTIDE SEQUENCE [LARGE SCALE GENOMIC DNA]</scope>
    <source>
        <strain evidence="5">G3</strain>
    </source>
</reference>
<dbReference type="VEuPathDB" id="TrichDB:TVAGG3_0028740"/>
<protein>
    <recommendedName>
        <fullName evidence="2">phosphoglycerate mutase (2,3-diphosphoglycerate-dependent)</fullName>
        <ecNumber evidence="2">5.4.2.11</ecNumber>
    </recommendedName>
</protein>
<dbReference type="InterPro" id="IPR005952">
    <property type="entry name" value="Phosphogly_mut1"/>
</dbReference>
<dbReference type="GO" id="GO:0005829">
    <property type="term" value="C:cytosol"/>
    <property type="evidence" value="ECO:0000318"/>
    <property type="project" value="GO_Central"/>
</dbReference>
<dbReference type="VEuPathDB" id="TrichDB:TVAG_282580"/>
<evidence type="ECO:0000256" key="3">
    <source>
        <dbReference type="ARBA" id="ARBA00023152"/>
    </source>
</evidence>
<dbReference type="InParanoid" id="A2DEG1"/>
<dbReference type="SUPFAM" id="SSF53254">
    <property type="entry name" value="Phosphoglycerate mutase-like"/>
    <property type="match status" value="1"/>
</dbReference>
<dbReference type="KEGG" id="tva:5466625"/>
<dbReference type="EMBL" id="DS113192">
    <property type="protein sequence ID" value="EAY21088.1"/>
    <property type="molecule type" value="Genomic_DNA"/>
</dbReference>
<dbReference type="InterPro" id="IPR029033">
    <property type="entry name" value="His_PPase_superfam"/>
</dbReference>
<evidence type="ECO:0000313" key="5">
    <source>
        <dbReference type="EMBL" id="EAY21088.1"/>
    </source>
</evidence>
<dbReference type="AlphaFoldDB" id="A2DEG1"/>
<organism evidence="5 6">
    <name type="scientific">Trichomonas vaginalis (strain ATCC PRA-98 / G3)</name>
    <dbReference type="NCBI Taxonomy" id="412133"/>
    <lineage>
        <taxon>Eukaryota</taxon>
        <taxon>Metamonada</taxon>
        <taxon>Parabasalia</taxon>
        <taxon>Trichomonadida</taxon>
        <taxon>Trichomonadidae</taxon>
        <taxon>Trichomonas</taxon>
    </lineage>
</organism>
<evidence type="ECO:0000256" key="1">
    <source>
        <dbReference type="ARBA" id="ARBA00006717"/>
    </source>
</evidence>
<name>A2DEG1_TRIV3</name>
<keyword evidence="6" id="KW-1185">Reference proteome</keyword>
<dbReference type="OMA" id="LWNTDIY"/>
<dbReference type="GO" id="GO:0061621">
    <property type="term" value="P:canonical glycolysis"/>
    <property type="evidence" value="ECO:0000318"/>
    <property type="project" value="GO_Central"/>
</dbReference>
<gene>
    <name evidence="5" type="ORF">TVAG_282580</name>
</gene>
<dbReference type="OrthoDB" id="354304at2759"/>
<dbReference type="EC" id="5.4.2.11" evidence="2"/>
<keyword evidence="4" id="KW-0413">Isomerase</keyword>
<evidence type="ECO:0000256" key="4">
    <source>
        <dbReference type="ARBA" id="ARBA00023235"/>
    </source>
</evidence>
<keyword evidence="3" id="KW-0324">Glycolysis</keyword>
<dbReference type="RefSeq" id="XP_001582074.1">
    <property type="nucleotide sequence ID" value="XM_001582024.1"/>
</dbReference>
<dbReference type="GO" id="GO:0004619">
    <property type="term" value="F:phosphoglycerate mutase activity"/>
    <property type="evidence" value="ECO:0000318"/>
    <property type="project" value="GO_Central"/>
</dbReference>
<dbReference type="SMR" id="A2DEG1"/>
<evidence type="ECO:0000313" key="6">
    <source>
        <dbReference type="Proteomes" id="UP000001542"/>
    </source>
</evidence>
<dbReference type="eggNOG" id="ENOG502S06N">
    <property type="taxonomic scope" value="Eukaryota"/>
</dbReference>
<sequence>MLKSSTKYFTKIKQSRMPVDLILIRNGTSEGNVAIKRARLGSRSEFSQNFCQMHNSRWRLTEFGIMQAKSTGEWLKANFKQPFTCYLTGEYASSLETAACLELEGAKWIPSLYLRPRDYGTLSQFDFLPDKKELQRHMKDRELDTFYWAPPNGESIAHLTLRTERVMHWLRTHVPENGTAVIVTHRDVMETFRIRLEQLLQFDYNRVIVNAKEPFKLNHCSLLHYTRRNPETGEIGPLYQWMKVNTPWMGKQYSNRKFVKISPPGFTNENLLERMTRSNDKK</sequence>
<dbReference type="InterPro" id="IPR013078">
    <property type="entry name" value="His_Pase_superF_clade-1"/>
</dbReference>